<accession>A0A449B9N4</accession>
<name>A0A449B9N4_9BACT</name>
<keyword evidence="3" id="KW-1185">Reference proteome</keyword>
<feature type="transmembrane region" description="Helical" evidence="1">
    <location>
        <begin position="101"/>
        <end position="123"/>
    </location>
</feature>
<reference evidence="2 3" key="1">
    <citation type="submission" date="2019-01" db="EMBL/GenBank/DDBJ databases">
        <authorList>
            <consortium name="Pathogen Informatics"/>
        </authorList>
    </citation>
    <scope>NUCLEOTIDE SEQUENCE [LARGE SCALE GENOMIC DNA]</scope>
    <source>
        <strain evidence="2 3">NCTC10184</strain>
    </source>
</reference>
<evidence type="ECO:0000256" key="1">
    <source>
        <dbReference type="SAM" id="Phobius"/>
    </source>
</evidence>
<evidence type="ECO:0000313" key="2">
    <source>
        <dbReference type="EMBL" id="VEU77876.1"/>
    </source>
</evidence>
<gene>
    <name evidence="2" type="ORF">NCTC10184_00089</name>
</gene>
<proteinExistence type="predicted"/>
<protein>
    <submittedName>
        <fullName evidence="2">Uncharacterized protein</fullName>
    </submittedName>
</protein>
<dbReference type="KEGG" id="mcob:NCTC10184_00089"/>
<evidence type="ECO:0000313" key="3">
    <source>
        <dbReference type="Proteomes" id="UP000290876"/>
    </source>
</evidence>
<dbReference type="Proteomes" id="UP000290876">
    <property type="component" value="Chromosome"/>
</dbReference>
<dbReference type="EMBL" id="LR215043">
    <property type="protein sequence ID" value="VEU77876.1"/>
    <property type="molecule type" value="Genomic_DNA"/>
</dbReference>
<keyword evidence="1" id="KW-0812">Transmembrane</keyword>
<organism evidence="2 3">
    <name type="scientific">Mycoplasmopsis columbinasalis</name>
    <dbReference type="NCBI Taxonomy" id="114880"/>
    <lineage>
        <taxon>Bacteria</taxon>
        <taxon>Bacillati</taxon>
        <taxon>Mycoplasmatota</taxon>
        <taxon>Mycoplasmoidales</taxon>
        <taxon>Metamycoplasmataceae</taxon>
        <taxon>Mycoplasmopsis</taxon>
    </lineage>
</organism>
<feature type="transmembrane region" description="Helical" evidence="1">
    <location>
        <begin position="26"/>
        <end position="50"/>
    </location>
</feature>
<feature type="transmembrane region" description="Helical" evidence="1">
    <location>
        <begin position="70"/>
        <end position="95"/>
    </location>
</feature>
<sequence>MKVMFNTTTTTTQTDSTSSLISTNNIYSLFPLLVAILIFFIYMGAIEKMFHVFKKYSKLPKFAITHAKKVNLWFFVSTLLIAVVIVGGVWIGYAIKQDNWLSYLVISAIAIVVIPLAGLWVFLKQKRRIDTLKIENTFDFERLNTSLNEKIEVLEIKLKDPLSVSNSTVSNIKNLYEISSSKVKNFAKCNQLSVYVKKSLWSIYFWNSLILNDKEADENIYMIMAAIFQQVEQANSEFTAQKAAEWLQTNWETLNK</sequence>
<keyword evidence="1" id="KW-1133">Transmembrane helix</keyword>
<keyword evidence="1" id="KW-0472">Membrane</keyword>
<dbReference type="RefSeq" id="WP_129622734.1">
    <property type="nucleotide sequence ID" value="NZ_LR215043.1"/>
</dbReference>
<dbReference type="AlphaFoldDB" id="A0A449B9N4"/>